<comment type="caution">
    <text evidence="1">The sequence shown here is derived from an EMBL/GenBank/DDBJ whole genome shotgun (WGS) entry which is preliminary data.</text>
</comment>
<proteinExistence type="predicted"/>
<evidence type="ECO:0000313" key="1">
    <source>
        <dbReference type="EMBL" id="KAH8012276.1"/>
    </source>
</evidence>
<reference evidence="1" key="1">
    <citation type="submission" date="2021-08" db="EMBL/GenBank/DDBJ databases">
        <title>The first chromosome-level gecko genome reveals the dynamic sex chromosomes of Neotropical dwarf geckos (Sphaerodactylidae: Sphaerodactylus).</title>
        <authorList>
            <person name="Pinto B.J."/>
            <person name="Keating S.E."/>
            <person name="Gamble T."/>
        </authorList>
    </citation>
    <scope>NUCLEOTIDE SEQUENCE</scope>
    <source>
        <strain evidence="1">TG3544</strain>
    </source>
</reference>
<name>A0ACB8FY79_9SAUR</name>
<evidence type="ECO:0000313" key="2">
    <source>
        <dbReference type="Proteomes" id="UP000827872"/>
    </source>
</evidence>
<accession>A0ACB8FY79</accession>
<protein>
    <submittedName>
        <fullName evidence="1">Uncharacterized protein</fullName>
    </submittedName>
</protein>
<keyword evidence="2" id="KW-1185">Reference proteome</keyword>
<organism evidence="1 2">
    <name type="scientific">Sphaerodactylus townsendi</name>
    <dbReference type="NCBI Taxonomy" id="933632"/>
    <lineage>
        <taxon>Eukaryota</taxon>
        <taxon>Metazoa</taxon>
        <taxon>Chordata</taxon>
        <taxon>Craniata</taxon>
        <taxon>Vertebrata</taxon>
        <taxon>Euteleostomi</taxon>
        <taxon>Lepidosauria</taxon>
        <taxon>Squamata</taxon>
        <taxon>Bifurcata</taxon>
        <taxon>Gekkota</taxon>
        <taxon>Sphaerodactylidae</taxon>
        <taxon>Sphaerodactylus</taxon>
    </lineage>
</organism>
<sequence length="107" mass="11781">MARAFFLLTLLSYWSGTTSQSPLTQPPSQAVGLGQVAKLSCTRSGERPRYIQCAGYGRADSVPDRFTASDSGNVGTLTITNAQPEDEADYYCIMWYSPSSQFHRDET</sequence>
<dbReference type="Proteomes" id="UP000827872">
    <property type="component" value="Linkage Group LG13"/>
</dbReference>
<dbReference type="EMBL" id="CM037626">
    <property type="protein sequence ID" value="KAH8012276.1"/>
    <property type="molecule type" value="Genomic_DNA"/>
</dbReference>
<gene>
    <name evidence="1" type="ORF">K3G42_016019</name>
</gene>